<dbReference type="OrthoDB" id="416437at2759"/>
<dbReference type="SUPFAM" id="SSF52540">
    <property type="entry name" value="P-loop containing nucleoside triphosphate hydrolases"/>
    <property type="match status" value="1"/>
</dbReference>
<accession>A0A2B4SV04</accession>
<evidence type="ECO:0000313" key="6">
    <source>
        <dbReference type="Proteomes" id="UP000225706"/>
    </source>
</evidence>
<dbReference type="Proteomes" id="UP000225706">
    <property type="component" value="Unassembled WGS sequence"/>
</dbReference>
<evidence type="ECO:0000256" key="3">
    <source>
        <dbReference type="SAM" id="MobiDB-lite"/>
    </source>
</evidence>
<evidence type="ECO:0000256" key="1">
    <source>
        <dbReference type="ARBA" id="ARBA00022741"/>
    </source>
</evidence>
<feature type="region of interest" description="Disordered" evidence="3">
    <location>
        <begin position="1"/>
        <end position="37"/>
    </location>
</feature>
<keyword evidence="1" id="KW-0547">Nucleotide-binding</keyword>
<gene>
    <name evidence="5" type="primary">Helb</name>
    <name evidence="5" type="ORF">AWC38_SpisGene1359</name>
</gene>
<evidence type="ECO:0000256" key="2">
    <source>
        <dbReference type="ARBA" id="ARBA00022840"/>
    </source>
</evidence>
<organism evidence="5 6">
    <name type="scientific">Stylophora pistillata</name>
    <name type="common">Smooth cauliflower coral</name>
    <dbReference type="NCBI Taxonomy" id="50429"/>
    <lineage>
        <taxon>Eukaryota</taxon>
        <taxon>Metazoa</taxon>
        <taxon>Cnidaria</taxon>
        <taxon>Anthozoa</taxon>
        <taxon>Hexacorallia</taxon>
        <taxon>Scleractinia</taxon>
        <taxon>Astrocoeniina</taxon>
        <taxon>Pocilloporidae</taxon>
        <taxon>Stylophora</taxon>
    </lineage>
</organism>
<feature type="compositionally biased region" description="Acidic residues" evidence="3">
    <location>
        <begin position="18"/>
        <end position="35"/>
    </location>
</feature>
<keyword evidence="6" id="KW-1185">Reference proteome</keyword>
<feature type="region of interest" description="Disordered" evidence="3">
    <location>
        <begin position="809"/>
        <end position="884"/>
    </location>
</feature>
<dbReference type="EMBL" id="LSMT01000009">
    <property type="protein sequence ID" value="PFX33711.1"/>
    <property type="molecule type" value="Genomic_DNA"/>
</dbReference>
<evidence type="ECO:0000259" key="4">
    <source>
        <dbReference type="Pfam" id="PF25894"/>
    </source>
</evidence>
<dbReference type="InterPro" id="IPR058839">
    <property type="entry name" value="WHD_HELB"/>
</dbReference>
<name>A0A2B4SV04_STYPI</name>
<keyword evidence="5" id="KW-0378">Hydrolase</keyword>
<dbReference type="GO" id="GO:0003678">
    <property type="term" value="F:DNA helicase activity"/>
    <property type="evidence" value="ECO:0007669"/>
    <property type="project" value="UniProtKB-ARBA"/>
</dbReference>
<dbReference type="CDD" id="cd18809">
    <property type="entry name" value="SF1_C_RecD"/>
    <property type="match status" value="1"/>
</dbReference>
<sequence>MASFRGYFLPEKRNSNGDGEDSEVESESDNEDFENPDYHDIVNTTCGRYKFYNPSRTRYVTERLRELKELDGRLQPKGEKLVRARFDRMFTHPWWMAEMIMKGSSQTQKSIPSYSIRSDDGVNKSLISLFLTQGCRVQEQHAFAILDFFENRNLRTTFDCLSENITEFERSSDIDNDIVKQIRKSLTSTATGKAFLVPELTKIAHRLFPHHTDALFSSTSLEVLKCIEQAVRNEPWILGYQKVLQGKFGISGCEAKLAAFIDCGLLTAMPVVKRDALYIYNALCKLTYKEGHTFVPLCLLKCGRWYNKPVAPGPYQVTKWDESLTYLLEIHAVGISGNTFEDECSVFLPHIHGYEKSIVRDICTVRNGMPWVNYMEIDEKLFNGDQDQIRAAHLITQKPVVVLSGRGGCGKTHVVSTVLSKVLELEESQMSGDQCDHQETSGKLQPSESILLTAPTGRAASILGKRTGIEAYTLHSVIFSYFHWLKEVKEKQNESTWKFSDVNLLVCDECSLISVKSFSTLLNILLKKTALQQIILLGDVNQLPSIEPGNFLSDVYHALEQNDCAITLRTNHRAESQLIVENARRISQQEMPIFPDDCKKGFISLPYQSRKTKNGQESDGFRETEIVKDLLNNKISAVPSLEPRNSQFITFRRLDCLKINELCCKHYENHSLKTPEGKMISELVINVEKDNRGTKITYFVLDDGQKMVKVDIKSLKSAKLCHAWAKTIHTFQGSETDKIVYVLGSPSFQNWQHVYTAVTRGVRQVIMVYDPDHLRKVVTVSKPKERHTKLKELLSKEIKQASFSSSKEKVSGASVVGTSGGTSVTGDKTPQASEGRVFGSGAPPTPPKIPIQKPASSPKLHSTNSPRKRPCDKSEGTPAKGRRGSLTAKFDQICHLCKRPIKARVDEITYINNGPSKKWVHEGCA</sequence>
<keyword evidence="2" id="KW-0067">ATP-binding</keyword>
<dbReference type="PANTHER" id="PTHR43788">
    <property type="entry name" value="DNA2/NAM7 HELICASE FAMILY MEMBER"/>
    <property type="match status" value="1"/>
</dbReference>
<dbReference type="Pfam" id="PF13604">
    <property type="entry name" value="AAA_30"/>
    <property type="match status" value="1"/>
</dbReference>
<comment type="caution">
    <text evidence="5">The sequence shown here is derived from an EMBL/GenBank/DDBJ whole genome shotgun (WGS) entry which is preliminary data.</text>
</comment>
<reference evidence="6" key="1">
    <citation type="journal article" date="2017" name="bioRxiv">
        <title>Comparative analysis of the genomes of Stylophora pistillata and Acropora digitifera provides evidence for extensive differences between species of corals.</title>
        <authorList>
            <person name="Voolstra C.R."/>
            <person name="Li Y."/>
            <person name="Liew Y.J."/>
            <person name="Baumgarten S."/>
            <person name="Zoccola D."/>
            <person name="Flot J.-F."/>
            <person name="Tambutte S."/>
            <person name="Allemand D."/>
            <person name="Aranda M."/>
        </authorList>
    </citation>
    <scope>NUCLEOTIDE SEQUENCE [LARGE SCALE GENOMIC DNA]</scope>
</reference>
<protein>
    <submittedName>
        <fullName evidence="5">DNA helicase B</fullName>
    </submittedName>
</protein>
<dbReference type="STRING" id="50429.A0A2B4SV04"/>
<feature type="domain" description="DNA helicase B winged helix" evidence="4">
    <location>
        <begin position="227"/>
        <end position="334"/>
    </location>
</feature>
<dbReference type="AlphaFoldDB" id="A0A2B4SV04"/>
<proteinExistence type="predicted"/>
<dbReference type="Gene3D" id="2.30.30.940">
    <property type="match status" value="1"/>
</dbReference>
<dbReference type="Gene3D" id="3.40.50.300">
    <property type="entry name" value="P-loop containing nucleotide triphosphate hydrolases"/>
    <property type="match status" value="2"/>
</dbReference>
<dbReference type="InterPro" id="IPR027417">
    <property type="entry name" value="P-loop_NTPase"/>
</dbReference>
<dbReference type="Pfam" id="PF25894">
    <property type="entry name" value="WHD_HELB"/>
    <property type="match status" value="1"/>
</dbReference>
<evidence type="ECO:0000313" key="5">
    <source>
        <dbReference type="EMBL" id="PFX33711.1"/>
    </source>
</evidence>
<dbReference type="InterPro" id="IPR050534">
    <property type="entry name" value="Coronavir_polyprotein_1ab"/>
</dbReference>
<feature type="compositionally biased region" description="Low complexity" evidence="3">
    <location>
        <begin position="811"/>
        <end position="826"/>
    </location>
</feature>
<dbReference type="PANTHER" id="PTHR43788:SF6">
    <property type="entry name" value="DNA HELICASE B"/>
    <property type="match status" value="1"/>
</dbReference>
<dbReference type="CDD" id="cd17933">
    <property type="entry name" value="DEXSc_RecD-like"/>
    <property type="match status" value="1"/>
</dbReference>
<keyword evidence="5" id="KW-0347">Helicase</keyword>
<dbReference type="GO" id="GO:0005524">
    <property type="term" value="F:ATP binding"/>
    <property type="evidence" value="ECO:0007669"/>
    <property type="project" value="UniProtKB-KW"/>
</dbReference>